<organism evidence="1 2">
    <name type="scientific">Rubellimicrobium mesophilum DSM 19309</name>
    <dbReference type="NCBI Taxonomy" id="442562"/>
    <lineage>
        <taxon>Bacteria</taxon>
        <taxon>Pseudomonadati</taxon>
        <taxon>Pseudomonadota</taxon>
        <taxon>Alphaproteobacteria</taxon>
        <taxon>Rhodobacterales</taxon>
        <taxon>Roseobacteraceae</taxon>
        <taxon>Rubellimicrobium</taxon>
    </lineage>
</organism>
<evidence type="ECO:0000313" key="2">
    <source>
        <dbReference type="Proteomes" id="UP000019666"/>
    </source>
</evidence>
<dbReference type="SUPFAM" id="SSF52402">
    <property type="entry name" value="Adenine nucleotide alpha hydrolases-like"/>
    <property type="match status" value="1"/>
</dbReference>
<dbReference type="STRING" id="442562.Rumeso_02706"/>
<name>A0A017HPD9_9RHOB</name>
<accession>A0A017HPD9</accession>
<proteinExistence type="predicted"/>
<dbReference type="EMBL" id="AOSK01000068">
    <property type="protein sequence ID" value="EYD75619.1"/>
    <property type="molecule type" value="Genomic_DNA"/>
</dbReference>
<dbReference type="AlphaFoldDB" id="A0A017HPD9"/>
<sequence>MLTFRPALAPDVDFVLANSPLDPTKLNGFTLKPLNGSTLILAIGCGLAENPNPSIHLFSGFCARNRRVVSGADAFTLDWTDRHPGNYAIVEEHDRELSVRSDIFGLQAIYLYRSATNQLASNNLHMLVSVCRQLGIRLTPYKPFFERRLLPRWIGQQASGRVCAFSEITLLLTDEELRGSRSTGFRIIRSPRQPFTRYADALEASIEAITNQVAAAANTFHCLVYRLSGGYDSRAVFGALIRLDLLKRAYCWTFPHLADDFRSVQMLVEQYGGEFCSDFPFGRAVVPLTIEDAFNQWASNNFGSYSTLLGFEKHARASFDDRTVAVLFGGGGECYRDFYFADVDIEREHKFRKRIAAIVSGDTPSLRGSAHRIAESYCEELNALPGASVREKLRAHYLNYRNRFHFGGGTSSKMNRISMSPLMQVGLLDAAEISRREGRDLRRILADIYEAFHPDLMKIPFDRPEKAMVPQSLQWPGKAYDPVSITSAKPPALFDSKRKSALIEEKFKEAVTGIKEIGIYDDFDFDGYVADIINRGQVKPAVMPEYQASVISTYHLLQYAS</sequence>
<dbReference type="OrthoDB" id="7804473at2"/>
<evidence type="ECO:0000313" key="1">
    <source>
        <dbReference type="EMBL" id="EYD75619.1"/>
    </source>
</evidence>
<protein>
    <recommendedName>
        <fullName evidence="3">Asparagine synthetase domain-containing protein</fullName>
    </recommendedName>
</protein>
<keyword evidence="2" id="KW-1185">Reference proteome</keyword>
<dbReference type="HOGENOM" id="CLU_485613_0_0_5"/>
<dbReference type="Proteomes" id="UP000019666">
    <property type="component" value="Unassembled WGS sequence"/>
</dbReference>
<evidence type="ECO:0008006" key="3">
    <source>
        <dbReference type="Google" id="ProtNLM"/>
    </source>
</evidence>
<comment type="caution">
    <text evidence="1">The sequence shown here is derived from an EMBL/GenBank/DDBJ whole genome shotgun (WGS) entry which is preliminary data.</text>
</comment>
<reference evidence="1 2" key="1">
    <citation type="submission" date="2013-02" db="EMBL/GenBank/DDBJ databases">
        <authorList>
            <person name="Fiebig A."/>
            <person name="Goeker M."/>
            <person name="Klenk H.-P.P."/>
        </authorList>
    </citation>
    <scope>NUCLEOTIDE SEQUENCE [LARGE SCALE GENOMIC DNA]</scope>
    <source>
        <strain evidence="1 2">DSM 19309</strain>
    </source>
</reference>
<dbReference type="RefSeq" id="WP_156362733.1">
    <property type="nucleotide sequence ID" value="NZ_KK088560.1"/>
</dbReference>
<gene>
    <name evidence="1" type="ORF">Rumeso_02706</name>
</gene>